<dbReference type="AlphaFoldDB" id="A0A367LCV9"/>
<dbReference type="EMBL" id="LKCN02000007">
    <property type="protein sequence ID" value="RCI12247.1"/>
    <property type="molecule type" value="Genomic_DNA"/>
</dbReference>
<organism evidence="2 3">
    <name type="scientific">Ophiocordyceps polyrhachis-furcata BCC 54312</name>
    <dbReference type="NCBI Taxonomy" id="1330021"/>
    <lineage>
        <taxon>Eukaryota</taxon>
        <taxon>Fungi</taxon>
        <taxon>Dikarya</taxon>
        <taxon>Ascomycota</taxon>
        <taxon>Pezizomycotina</taxon>
        <taxon>Sordariomycetes</taxon>
        <taxon>Hypocreomycetidae</taxon>
        <taxon>Hypocreales</taxon>
        <taxon>Ophiocordycipitaceae</taxon>
        <taxon>Ophiocordyceps</taxon>
    </lineage>
</organism>
<feature type="region of interest" description="Disordered" evidence="1">
    <location>
        <begin position="21"/>
        <end position="49"/>
    </location>
</feature>
<evidence type="ECO:0000313" key="2">
    <source>
        <dbReference type="EMBL" id="RCI12247.1"/>
    </source>
</evidence>
<name>A0A367LCV9_9HYPO</name>
<accession>A0A367LCV9</accession>
<sequence length="309" mass="35026">MSSCFPPSVESPTAERLKMRLLKRGKKRSTAGDPGKNPKRVLESMSDSPVSLSPIDLEMRLLKRKGERDRWHEKLVLPPPCCVVFGGRGVARQRLRNLKRKGREAFAVERWLKSESWLPRQLDPKPPTAKTCAAGDRGDKTGKLLKREQQERSSPVAEAHSRLSGRLLKRRPGFVKSSFEMQSRTAVADKALVNENEKAKAWIRVEKKKNPQEILVPASVVHRLIELVPFSKVNCIVVPDRKSELSVLHLPVSPFRLRKAWTKKPLAICCKKCGVVVKRGRSGHESASYDRLLVPHLQTEKRVVPKKKR</sequence>
<protein>
    <submittedName>
        <fullName evidence="2">Uncharacterized protein</fullName>
    </submittedName>
</protein>
<reference evidence="2 3" key="1">
    <citation type="journal article" date="2015" name="BMC Genomics">
        <title>Insights from the genome of Ophiocordyceps polyrhachis-furcata to pathogenicity and host specificity in insect fungi.</title>
        <authorList>
            <person name="Wichadakul D."/>
            <person name="Kobmoo N."/>
            <person name="Ingsriswang S."/>
            <person name="Tangphatsornruang S."/>
            <person name="Chantasingh D."/>
            <person name="Luangsa-ard J.J."/>
            <person name="Eurwilaichitr L."/>
        </authorList>
    </citation>
    <scope>NUCLEOTIDE SEQUENCE [LARGE SCALE GENOMIC DNA]</scope>
    <source>
        <strain evidence="2 3">BCC 54312</strain>
    </source>
</reference>
<dbReference type="Proteomes" id="UP000253664">
    <property type="component" value="Unassembled WGS sequence"/>
</dbReference>
<gene>
    <name evidence="2" type="ORF">L249_0255</name>
</gene>
<evidence type="ECO:0000313" key="3">
    <source>
        <dbReference type="Proteomes" id="UP000253664"/>
    </source>
</evidence>
<feature type="region of interest" description="Disordered" evidence="1">
    <location>
        <begin position="120"/>
        <end position="140"/>
    </location>
</feature>
<comment type="caution">
    <text evidence="2">The sequence shown here is derived from an EMBL/GenBank/DDBJ whole genome shotgun (WGS) entry which is preliminary data.</text>
</comment>
<keyword evidence="3" id="KW-1185">Reference proteome</keyword>
<proteinExistence type="predicted"/>
<evidence type="ECO:0000256" key="1">
    <source>
        <dbReference type="SAM" id="MobiDB-lite"/>
    </source>
</evidence>